<dbReference type="GO" id="GO:0003723">
    <property type="term" value="F:RNA binding"/>
    <property type="evidence" value="ECO:0007669"/>
    <property type="project" value="TreeGrafter"/>
</dbReference>
<dbReference type="GO" id="GO:0022625">
    <property type="term" value="C:cytosolic large ribosomal subunit"/>
    <property type="evidence" value="ECO:0007669"/>
    <property type="project" value="TreeGrafter"/>
</dbReference>
<evidence type="ECO:0000256" key="3">
    <source>
        <dbReference type="ARBA" id="ARBA00023274"/>
    </source>
</evidence>
<dbReference type="GO" id="GO:0003735">
    <property type="term" value="F:structural constituent of ribosome"/>
    <property type="evidence" value="ECO:0007669"/>
    <property type="project" value="InterPro"/>
</dbReference>
<comment type="similarity">
    <text evidence="1">Belongs to the eukaryotic ribosomal protein eL13 family.</text>
</comment>
<reference evidence="8" key="1">
    <citation type="submission" date="2017-01" db="EMBL/GenBank/DDBJ databases">
        <title>Comparative genomics of anhydrobiosis in the tardigrade Hypsibius dujardini.</title>
        <authorList>
            <person name="Yoshida Y."/>
            <person name="Koutsovoulos G."/>
            <person name="Laetsch D."/>
            <person name="Stevens L."/>
            <person name="Kumar S."/>
            <person name="Horikawa D."/>
            <person name="Ishino K."/>
            <person name="Komine S."/>
            <person name="Tomita M."/>
            <person name="Blaxter M."/>
            <person name="Arakawa K."/>
        </authorList>
    </citation>
    <scope>NUCLEOTIDE SEQUENCE [LARGE SCALE GENOMIC DNA]</scope>
    <source>
        <strain evidence="8">Z151</strain>
    </source>
</reference>
<name>A0A1W0WVI1_HYPEX</name>
<feature type="region of interest" description="Disordered" evidence="6">
    <location>
        <begin position="129"/>
        <end position="155"/>
    </location>
</feature>
<dbReference type="InterPro" id="IPR001380">
    <property type="entry name" value="Ribosomal_eL13"/>
</dbReference>
<dbReference type="HAMAP" id="MF_00499">
    <property type="entry name" value="Ribosomal_eL13"/>
    <property type="match status" value="1"/>
</dbReference>
<dbReference type="PANTHER" id="PTHR11722">
    <property type="entry name" value="60S RIBOSOMAL PROTEIN L13"/>
    <property type="match status" value="1"/>
</dbReference>
<dbReference type="GO" id="GO:0006412">
    <property type="term" value="P:translation"/>
    <property type="evidence" value="ECO:0007669"/>
    <property type="project" value="InterPro"/>
</dbReference>
<feature type="compositionally biased region" description="Basic and acidic residues" evidence="6">
    <location>
        <begin position="213"/>
        <end position="228"/>
    </location>
</feature>
<evidence type="ECO:0000313" key="7">
    <source>
        <dbReference type="EMBL" id="OQV19153.1"/>
    </source>
</evidence>
<dbReference type="Proteomes" id="UP000192578">
    <property type="component" value="Unassembled WGS sequence"/>
</dbReference>
<organism evidence="7 8">
    <name type="scientific">Hypsibius exemplaris</name>
    <name type="common">Freshwater tardigrade</name>
    <dbReference type="NCBI Taxonomy" id="2072580"/>
    <lineage>
        <taxon>Eukaryota</taxon>
        <taxon>Metazoa</taxon>
        <taxon>Ecdysozoa</taxon>
        <taxon>Tardigrada</taxon>
        <taxon>Eutardigrada</taxon>
        <taxon>Parachela</taxon>
        <taxon>Hypsibioidea</taxon>
        <taxon>Hypsibiidae</taxon>
        <taxon>Hypsibius</taxon>
    </lineage>
</organism>
<dbReference type="PANTHER" id="PTHR11722:SF0">
    <property type="entry name" value="LARGE RIBOSOMAL SUBUNIT PROTEIN EL13"/>
    <property type="match status" value="1"/>
</dbReference>
<dbReference type="Gene3D" id="1.20.5.110">
    <property type="match status" value="1"/>
</dbReference>
<feature type="compositionally biased region" description="Basic and acidic residues" evidence="6">
    <location>
        <begin position="133"/>
        <end position="155"/>
    </location>
</feature>
<gene>
    <name evidence="7" type="ORF">BV898_06792</name>
</gene>
<dbReference type="AlphaFoldDB" id="A0A1W0WVI1"/>
<proteinExistence type="inferred from homology"/>
<evidence type="ECO:0000256" key="2">
    <source>
        <dbReference type="ARBA" id="ARBA00022980"/>
    </source>
</evidence>
<keyword evidence="3" id="KW-0687">Ribonucleoprotein</keyword>
<sequence length="228" mass="26253">MHFRNQVIPGNHFHKKWQQHVKTWFDQPAKKARRSKLRLKKAREIAPRPLGLLRSVVRCPTIRYNKKVRAGRGFTIQELKAAGIGKHVARTIGIAVDHRRRNKSVESLQLNTQRLKEYKSKLILFPRTKNAKRGKDEATAEEQKNATQIAREDVGPIRQPVVREKRRAITQAEKEFKAYEHVRRARGAAKSVGRKEKKAKEREQELVPGSGKAPKEEKVKKAKKGGDE</sequence>
<evidence type="ECO:0000256" key="5">
    <source>
        <dbReference type="ARBA" id="ARBA00035321"/>
    </source>
</evidence>
<dbReference type="Pfam" id="PF01294">
    <property type="entry name" value="Ribosomal_L13e"/>
    <property type="match status" value="1"/>
</dbReference>
<protein>
    <recommendedName>
        <fullName evidence="4">Large ribosomal subunit protein eL13</fullName>
    </recommendedName>
    <alternativeName>
        <fullName evidence="5">60S ribosomal protein L13</fullName>
    </alternativeName>
</protein>
<dbReference type="OrthoDB" id="10264538at2759"/>
<keyword evidence="8" id="KW-1185">Reference proteome</keyword>
<keyword evidence="2 7" id="KW-0689">Ribosomal protein</keyword>
<evidence type="ECO:0000256" key="4">
    <source>
        <dbReference type="ARBA" id="ARBA00035216"/>
    </source>
</evidence>
<evidence type="ECO:0000256" key="6">
    <source>
        <dbReference type="SAM" id="MobiDB-lite"/>
    </source>
</evidence>
<accession>A0A1W0WVI1</accession>
<comment type="caution">
    <text evidence="7">The sequence shown here is derived from an EMBL/GenBank/DDBJ whole genome shotgun (WGS) entry which is preliminary data.</text>
</comment>
<feature type="region of interest" description="Disordered" evidence="6">
    <location>
        <begin position="183"/>
        <end position="228"/>
    </location>
</feature>
<dbReference type="EMBL" id="MTYJ01000042">
    <property type="protein sequence ID" value="OQV19153.1"/>
    <property type="molecule type" value="Genomic_DNA"/>
</dbReference>
<evidence type="ECO:0000313" key="8">
    <source>
        <dbReference type="Proteomes" id="UP000192578"/>
    </source>
</evidence>
<evidence type="ECO:0000256" key="1">
    <source>
        <dbReference type="ARBA" id="ARBA00005640"/>
    </source>
</evidence>